<organism evidence="2 3">
    <name type="scientific">Lupinus albus</name>
    <name type="common">White lupine</name>
    <name type="synonym">Lupinus termis</name>
    <dbReference type="NCBI Taxonomy" id="3870"/>
    <lineage>
        <taxon>Eukaryota</taxon>
        <taxon>Viridiplantae</taxon>
        <taxon>Streptophyta</taxon>
        <taxon>Embryophyta</taxon>
        <taxon>Tracheophyta</taxon>
        <taxon>Spermatophyta</taxon>
        <taxon>Magnoliopsida</taxon>
        <taxon>eudicotyledons</taxon>
        <taxon>Gunneridae</taxon>
        <taxon>Pentapetalae</taxon>
        <taxon>rosids</taxon>
        <taxon>fabids</taxon>
        <taxon>Fabales</taxon>
        <taxon>Fabaceae</taxon>
        <taxon>Papilionoideae</taxon>
        <taxon>50 kb inversion clade</taxon>
        <taxon>genistoids sensu lato</taxon>
        <taxon>core genistoids</taxon>
        <taxon>Genisteae</taxon>
        <taxon>Lupinus</taxon>
    </lineage>
</organism>
<comment type="caution">
    <text evidence="2">The sequence shown here is derived from an EMBL/GenBank/DDBJ whole genome shotgun (WGS) entry which is preliminary data.</text>
</comment>
<evidence type="ECO:0000313" key="3">
    <source>
        <dbReference type="Proteomes" id="UP000447434"/>
    </source>
</evidence>
<accession>A0A6A4NP58</accession>
<protein>
    <submittedName>
        <fullName evidence="2">Uncharacterized protein</fullName>
    </submittedName>
</protein>
<proteinExistence type="predicted"/>
<dbReference type="Proteomes" id="UP000447434">
    <property type="component" value="Chromosome 21"/>
</dbReference>
<evidence type="ECO:0000256" key="1">
    <source>
        <dbReference type="SAM" id="MobiDB-lite"/>
    </source>
</evidence>
<feature type="region of interest" description="Disordered" evidence="1">
    <location>
        <begin position="1"/>
        <end position="36"/>
    </location>
</feature>
<gene>
    <name evidence="2" type="ORF">Lalb_Chr21g0306301</name>
</gene>
<reference evidence="3" key="1">
    <citation type="journal article" date="2020" name="Nat. Commun.">
        <title>Genome sequence of the cluster root forming white lupin.</title>
        <authorList>
            <person name="Hufnagel B."/>
            <person name="Marques A."/>
            <person name="Soriano A."/>
            <person name="Marques L."/>
            <person name="Divol F."/>
            <person name="Doumas P."/>
            <person name="Sallet E."/>
            <person name="Mancinotti D."/>
            <person name="Carrere S."/>
            <person name="Marande W."/>
            <person name="Arribat S."/>
            <person name="Keller J."/>
            <person name="Huneau C."/>
            <person name="Blein T."/>
            <person name="Aime D."/>
            <person name="Laguerre M."/>
            <person name="Taylor J."/>
            <person name="Schubert V."/>
            <person name="Nelson M."/>
            <person name="Geu-Flores F."/>
            <person name="Crespi M."/>
            <person name="Gallardo-Guerrero K."/>
            <person name="Delaux P.-M."/>
            <person name="Salse J."/>
            <person name="Berges H."/>
            <person name="Guyot R."/>
            <person name="Gouzy J."/>
            <person name="Peret B."/>
        </authorList>
    </citation>
    <scope>NUCLEOTIDE SEQUENCE [LARGE SCALE GENOMIC DNA]</scope>
    <source>
        <strain evidence="3">cv. Amiga</strain>
    </source>
</reference>
<sequence length="67" mass="7493">MSNPGNSQQSFDVADEDFASPRVTKESAPNENKNIKNPKAVQKVVSIILMKSNNYTIGPLRNYIFHV</sequence>
<feature type="compositionally biased region" description="Polar residues" evidence="1">
    <location>
        <begin position="1"/>
        <end position="11"/>
    </location>
</feature>
<dbReference type="EMBL" id="WOCE01000021">
    <property type="protein sequence ID" value="KAE9589179.1"/>
    <property type="molecule type" value="Genomic_DNA"/>
</dbReference>
<name>A0A6A4NP58_LUPAL</name>
<keyword evidence="3" id="KW-1185">Reference proteome</keyword>
<evidence type="ECO:0000313" key="2">
    <source>
        <dbReference type="EMBL" id="KAE9589179.1"/>
    </source>
</evidence>
<dbReference type="AlphaFoldDB" id="A0A6A4NP58"/>